<evidence type="ECO:0000256" key="6">
    <source>
        <dbReference type="ARBA" id="ARBA00022694"/>
    </source>
</evidence>
<keyword evidence="4" id="KW-0808">Transferase</keyword>
<comment type="caution">
    <text evidence="9">The sequence shown here is derived from an EMBL/GenBank/DDBJ whole genome shotgun (WGS) entry which is preliminary data.</text>
</comment>
<evidence type="ECO:0000259" key="8">
    <source>
        <dbReference type="Pfam" id="PF08704"/>
    </source>
</evidence>
<evidence type="ECO:0000313" key="9">
    <source>
        <dbReference type="EMBL" id="CDH56597.1"/>
    </source>
</evidence>
<evidence type="ECO:0000256" key="7">
    <source>
        <dbReference type="ARBA" id="ARBA00033309"/>
    </source>
</evidence>
<dbReference type="InterPro" id="IPR049470">
    <property type="entry name" value="TRM61_C"/>
</dbReference>
<dbReference type="PANTHER" id="PTHR12133">
    <property type="entry name" value="TRNA (ADENINE(58)-N(1))-METHYLTRANSFERASE"/>
    <property type="match status" value="1"/>
</dbReference>
<dbReference type="PANTHER" id="PTHR12133:SF1">
    <property type="entry name" value="TRNA (ADENINE(58)-N(1))-METHYLTRANSFERASE, MITOCHONDRIAL"/>
    <property type="match status" value="1"/>
</dbReference>
<dbReference type="AlphaFoldDB" id="A0A068S428"/>
<dbReference type="GO" id="GO:0005739">
    <property type="term" value="C:mitochondrion"/>
    <property type="evidence" value="ECO:0007669"/>
    <property type="project" value="TreeGrafter"/>
</dbReference>
<keyword evidence="6" id="KW-0819">tRNA processing</keyword>
<dbReference type="GO" id="GO:0031515">
    <property type="term" value="C:tRNA (m1A) methyltransferase complex"/>
    <property type="evidence" value="ECO:0007669"/>
    <property type="project" value="InterPro"/>
</dbReference>
<dbReference type="OrthoDB" id="5585464at2759"/>
<dbReference type="GO" id="GO:0160107">
    <property type="term" value="F:tRNA (adenine(58)-N1)-methyltransferase activity"/>
    <property type="evidence" value="ECO:0007669"/>
    <property type="project" value="UniProtKB-EC"/>
</dbReference>
<evidence type="ECO:0000256" key="5">
    <source>
        <dbReference type="ARBA" id="ARBA00022691"/>
    </source>
</evidence>
<gene>
    <name evidence="9" type="ORF">LCOR_07626.1</name>
</gene>
<proteinExistence type="predicted"/>
<keyword evidence="5" id="KW-0949">S-adenosyl-L-methionine</keyword>
<dbReference type="InterPro" id="IPR014816">
    <property type="entry name" value="tRNA_MeTrfase_Gcd14"/>
</dbReference>
<dbReference type="InterPro" id="IPR029063">
    <property type="entry name" value="SAM-dependent_MTases_sf"/>
</dbReference>
<dbReference type="VEuPathDB" id="FungiDB:LCOR_07626.1"/>
<evidence type="ECO:0000256" key="2">
    <source>
        <dbReference type="ARBA" id="ARBA00015963"/>
    </source>
</evidence>
<sequence length="303" mass="34757">MLPYLYSRFSLIPATSRNVARRFFTFEAGDFCMLREMRSNRKYLIGPLEEGMQKDHKGGRINHEDLMGKPIRSIVRTHNDAYGFMLHKPTLEEYVLNVPRACTPVYTKDASSIVQMLDIEPGNRILEAGTGNGALTLYLARAVSSQGRVDTFDIRETHSNAAKKHVQRYDRGRFKDVVSFYLGDVADHVTQLVDNNNDDKEIFDGIMLDMPEPNKTIGSLLPYLRNDRFIVCYLPNMTQVLDLVQATRGLPVMMESCIETEWKEWDVRATHIRSTDETAWICRPKNFDVKGHTAFLTKLRKTA</sequence>
<accession>A0A068S428</accession>
<dbReference type="Pfam" id="PF08704">
    <property type="entry name" value="GCD14"/>
    <property type="match status" value="1"/>
</dbReference>
<organism evidence="9 10">
    <name type="scientific">Lichtheimia corymbifera JMRC:FSU:9682</name>
    <dbReference type="NCBI Taxonomy" id="1263082"/>
    <lineage>
        <taxon>Eukaryota</taxon>
        <taxon>Fungi</taxon>
        <taxon>Fungi incertae sedis</taxon>
        <taxon>Mucoromycota</taxon>
        <taxon>Mucoromycotina</taxon>
        <taxon>Mucoromycetes</taxon>
        <taxon>Mucorales</taxon>
        <taxon>Lichtheimiaceae</taxon>
        <taxon>Lichtheimia</taxon>
    </lineage>
</organism>
<dbReference type="GO" id="GO:0030488">
    <property type="term" value="P:tRNA methylation"/>
    <property type="evidence" value="ECO:0007669"/>
    <property type="project" value="InterPro"/>
</dbReference>
<reference evidence="9" key="1">
    <citation type="submission" date="2013-08" db="EMBL/GenBank/DDBJ databases">
        <title>Gene expansion shapes genome architecture in the human pathogen Lichtheimia corymbifera: an evolutionary genomics analysis in the ancient terrestrial Mucorales (Mucoromycotina).</title>
        <authorList>
            <person name="Schwartze V.U."/>
            <person name="Winter S."/>
            <person name="Shelest E."/>
            <person name="Marcet-Houben M."/>
            <person name="Horn F."/>
            <person name="Wehner S."/>
            <person name="Hoffmann K."/>
            <person name="Riege K."/>
            <person name="Sammeth M."/>
            <person name="Nowrousian M."/>
            <person name="Valiante V."/>
            <person name="Linde J."/>
            <person name="Jacobsen I.D."/>
            <person name="Marz M."/>
            <person name="Brakhage A.A."/>
            <person name="Gabaldon T."/>
            <person name="Bocker S."/>
            <person name="Voigt K."/>
        </authorList>
    </citation>
    <scope>NUCLEOTIDE SEQUENCE [LARGE SCALE GENOMIC DNA]</scope>
    <source>
        <strain evidence="9">FSU 9682</strain>
    </source>
</reference>
<feature type="domain" description="tRNA (adenine(58)-N(1))-methyltransferase catalytic subunit TRM61 C-terminal" evidence="8">
    <location>
        <begin position="87"/>
        <end position="279"/>
    </location>
</feature>
<dbReference type="Gene3D" id="3.40.50.150">
    <property type="entry name" value="Vaccinia Virus protein VP39"/>
    <property type="match status" value="1"/>
</dbReference>
<dbReference type="EC" id="2.1.1.220" evidence="1"/>
<keyword evidence="10" id="KW-1185">Reference proteome</keyword>
<dbReference type="STRING" id="1263082.A0A068S428"/>
<dbReference type="Proteomes" id="UP000027586">
    <property type="component" value="Unassembled WGS sequence"/>
</dbReference>
<evidence type="ECO:0000256" key="3">
    <source>
        <dbReference type="ARBA" id="ARBA00022603"/>
    </source>
</evidence>
<evidence type="ECO:0000313" key="10">
    <source>
        <dbReference type="Proteomes" id="UP000027586"/>
    </source>
</evidence>
<evidence type="ECO:0000256" key="4">
    <source>
        <dbReference type="ARBA" id="ARBA00022679"/>
    </source>
</evidence>
<keyword evidence="3" id="KW-0489">Methyltransferase</keyword>
<protein>
    <recommendedName>
        <fullName evidence="2">tRNA (adenine(58)-N(1))-methyltransferase catalytic subunit TRM61</fullName>
        <ecNumber evidence="1">2.1.1.220</ecNumber>
    </recommendedName>
    <alternativeName>
        <fullName evidence="7">tRNA(m1A58)-methyltransferase subunit TRM61</fullName>
    </alternativeName>
</protein>
<dbReference type="SUPFAM" id="SSF53335">
    <property type="entry name" value="S-adenosyl-L-methionine-dependent methyltransferases"/>
    <property type="match status" value="1"/>
</dbReference>
<dbReference type="PROSITE" id="PS51620">
    <property type="entry name" value="SAM_TRM61"/>
    <property type="match status" value="1"/>
</dbReference>
<dbReference type="EMBL" id="CBTN010000039">
    <property type="protein sequence ID" value="CDH56597.1"/>
    <property type="molecule type" value="Genomic_DNA"/>
</dbReference>
<dbReference type="CDD" id="cd02440">
    <property type="entry name" value="AdoMet_MTases"/>
    <property type="match status" value="1"/>
</dbReference>
<name>A0A068S428_9FUNG</name>
<evidence type="ECO:0000256" key="1">
    <source>
        <dbReference type="ARBA" id="ARBA00012796"/>
    </source>
</evidence>